<name>A0AAV1NRP8_SCOSC</name>
<proteinExistence type="predicted"/>
<dbReference type="EMBL" id="CAWUFR010000049">
    <property type="protein sequence ID" value="CAK6961157.1"/>
    <property type="molecule type" value="Genomic_DNA"/>
</dbReference>
<evidence type="ECO:0000313" key="2">
    <source>
        <dbReference type="Proteomes" id="UP001314229"/>
    </source>
</evidence>
<sequence>MVYNDCDGVDLFDCFAKDGGGFFSPLFVRAEPGSAVTASVKNPSSFTRNSDTKLAKTCRGFGQTRSTDIPTDTHRDLTDRVQLASHGGGKRNRCVQDFDLGSSQLFRSLDVLL</sequence>
<accession>A0AAV1NRP8</accession>
<keyword evidence="2" id="KW-1185">Reference proteome</keyword>
<reference evidence="1 2" key="1">
    <citation type="submission" date="2024-01" db="EMBL/GenBank/DDBJ databases">
        <authorList>
            <person name="Alioto T."/>
            <person name="Alioto T."/>
            <person name="Gomez Garrido J."/>
        </authorList>
    </citation>
    <scope>NUCLEOTIDE SEQUENCE [LARGE SCALE GENOMIC DNA]</scope>
</reference>
<organism evidence="1 2">
    <name type="scientific">Scomber scombrus</name>
    <name type="common">Atlantic mackerel</name>
    <name type="synonym">Scomber vernalis</name>
    <dbReference type="NCBI Taxonomy" id="13677"/>
    <lineage>
        <taxon>Eukaryota</taxon>
        <taxon>Metazoa</taxon>
        <taxon>Chordata</taxon>
        <taxon>Craniata</taxon>
        <taxon>Vertebrata</taxon>
        <taxon>Euteleostomi</taxon>
        <taxon>Actinopterygii</taxon>
        <taxon>Neopterygii</taxon>
        <taxon>Teleostei</taxon>
        <taxon>Neoteleostei</taxon>
        <taxon>Acanthomorphata</taxon>
        <taxon>Pelagiaria</taxon>
        <taxon>Scombriformes</taxon>
        <taxon>Scombridae</taxon>
        <taxon>Scomber</taxon>
    </lineage>
</organism>
<dbReference type="Proteomes" id="UP001314229">
    <property type="component" value="Unassembled WGS sequence"/>
</dbReference>
<evidence type="ECO:0000313" key="1">
    <source>
        <dbReference type="EMBL" id="CAK6961157.1"/>
    </source>
</evidence>
<comment type="caution">
    <text evidence="1">The sequence shown here is derived from an EMBL/GenBank/DDBJ whole genome shotgun (WGS) entry which is preliminary data.</text>
</comment>
<protein>
    <submittedName>
        <fullName evidence="1">Uncharacterized protein</fullName>
    </submittedName>
</protein>
<dbReference type="AlphaFoldDB" id="A0AAV1NRP8"/>
<gene>
    <name evidence="1" type="ORF">FSCOSCO3_A018915</name>
</gene>